<sequence>MTSSSHFAGLRANRRATHLTRMLSVAVLLVGFAFSGLTSALTIKPYSEKAVAEAQAKGAATALLFHADWCPTCRAQEKTLKALEKSSQRDIVVFFVNYDKEKELRKMKKVRGQSTLIVYRGAKETSRMAGETSAAAITTALDSAYMMK</sequence>
<dbReference type="EMBL" id="FTLW01000003">
    <property type="protein sequence ID" value="SIQ52474.1"/>
    <property type="molecule type" value="Genomic_DNA"/>
</dbReference>
<dbReference type="Proteomes" id="UP000241788">
    <property type="component" value="Unassembled WGS sequence"/>
</dbReference>
<dbReference type="SUPFAM" id="SSF52833">
    <property type="entry name" value="Thioredoxin-like"/>
    <property type="match status" value="1"/>
</dbReference>
<dbReference type="InterPro" id="IPR013766">
    <property type="entry name" value="Thioredoxin_domain"/>
</dbReference>
<proteinExistence type="predicted"/>
<dbReference type="CDD" id="cd02947">
    <property type="entry name" value="TRX_family"/>
    <property type="match status" value="1"/>
</dbReference>
<dbReference type="PROSITE" id="PS51352">
    <property type="entry name" value="THIOREDOXIN_2"/>
    <property type="match status" value="1"/>
</dbReference>
<accession>A0A1N6TGV3</accession>
<feature type="domain" description="Thioredoxin" evidence="1">
    <location>
        <begin position="23"/>
        <end position="146"/>
    </location>
</feature>
<dbReference type="Pfam" id="PF00085">
    <property type="entry name" value="Thioredoxin"/>
    <property type="match status" value="1"/>
</dbReference>
<evidence type="ECO:0000259" key="1">
    <source>
        <dbReference type="PROSITE" id="PS51352"/>
    </source>
</evidence>
<dbReference type="GO" id="GO:0016853">
    <property type="term" value="F:isomerase activity"/>
    <property type="evidence" value="ECO:0007669"/>
    <property type="project" value="UniProtKB-KW"/>
</dbReference>
<dbReference type="STRING" id="1604334.SAMN05421546_1370"/>
<evidence type="ECO:0000313" key="2">
    <source>
        <dbReference type="EMBL" id="SIQ52474.1"/>
    </source>
</evidence>
<dbReference type="AlphaFoldDB" id="A0A1N6TGV3"/>
<evidence type="ECO:0000313" key="3">
    <source>
        <dbReference type="Proteomes" id="UP000241788"/>
    </source>
</evidence>
<keyword evidence="3" id="KW-1185">Reference proteome</keyword>
<dbReference type="InterPro" id="IPR036249">
    <property type="entry name" value="Thioredoxin-like_sf"/>
</dbReference>
<name>A0A1N6TGV3_9GAMM</name>
<protein>
    <submittedName>
        <fullName evidence="2">Thiol-disulfide isomerase or thioredoxin</fullName>
    </submittedName>
</protein>
<dbReference type="RefSeq" id="WP_207551631.1">
    <property type="nucleotide sequence ID" value="NZ_FTLW01000003.1"/>
</dbReference>
<organism evidence="2 3">
    <name type="scientific">Solilutibacter tolerans</name>
    <dbReference type="NCBI Taxonomy" id="1604334"/>
    <lineage>
        <taxon>Bacteria</taxon>
        <taxon>Pseudomonadati</taxon>
        <taxon>Pseudomonadota</taxon>
        <taxon>Gammaproteobacteria</taxon>
        <taxon>Lysobacterales</taxon>
        <taxon>Lysobacteraceae</taxon>
        <taxon>Solilutibacter</taxon>
    </lineage>
</organism>
<gene>
    <name evidence="2" type="ORF">SAMN05421546_1370</name>
</gene>
<keyword evidence="2" id="KW-0413">Isomerase</keyword>
<reference evidence="3" key="1">
    <citation type="submission" date="2017-01" db="EMBL/GenBank/DDBJ databases">
        <authorList>
            <person name="Varghese N."/>
            <person name="Submissions S."/>
        </authorList>
    </citation>
    <scope>NUCLEOTIDE SEQUENCE [LARGE SCALE GENOMIC DNA]</scope>
    <source>
        <strain evidence="3">UM1</strain>
    </source>
</reference>
<dbReference type="Gene3D" id="3.40.30.10">
    <property type="entry name" value="Glutaredoxin"/>
    <property type="match status" value="1"/>
</dbReference>